<comment type="caution">
    <text evidence="3">The sequence shown here is derived from an EMBL/GenBank/DDBJ whole genome shotgun (WGS) entry which is preliminary data.</text>
</comment>
<evidence type="ECO:0000256" key="2">
    <source>
        <dbReference type="SAM" id="Phobius"/>
    </source>
</evidence>
<keyword evidence="2" id="KW-0472">Membrane</keyword>
<feature type="region of interest" description="Disordered" evidence="1">
    <location>
        <begin position="1"/>
        <end position="30"/>
    </location>
</feature>
<keyword evidence="2" id="KW-1133">Transmembrane helix</keyword>
<dbReference type="Proteomes" id="UP000760494">
    <property type="component" value="Unassembled WGS sequence"/>
</dbReference>
<dbReference type="EMBL" id="CABFJX010000385">
    <property type="protein sequence ID" value="VTT77015.1"/>
    <property type="molecule type" value="Genomic_DNA"/>
</dbReference>
<name>A0A9Q9UEG6_FUSFU</name>
<protein>
    <submittedName>
        <fullName evidence="3">Uncharacterized protein</fullName>
    </submittedName>
</protein>
<reference evidence="3" key="1">
    <citation type="submission" date="2019-05" db="EMBL/GenBank/DDBJ databases">
        <authorList>
            <person name="Piombo E."/>
        </authorList>
    </citation>
    <scope>NUCLEOTIDE SEQUENCE</scope>
    <source>
        <strain evidence="3">C2S</strain>
    </source>
</reference>
<organism evidence="3 4">
    <name type="scientific">Fusarium fujikuroi</name>
    <name type="common">Bakanae and foot rot disease fungus</name>
    <name type="synonym">Gibberella fujikuroi</name>
    <dbReference type="NCBI Taxonomy" id="5127"/>
    <lineage>
        <taxon>Eukaryota</taxon>
        <taxon>Fungi</taxon>
        <taxon>Dikarya</taxon>
        <taxon>Ascomycota</taxon>
        <taxon>Pezizomycotina</taxon>
        <taxon>Sordariomycetes</taxon>
        <taxon>Hypocreomycetidae</taxon>
        <taxon>Hypocreales</taxon>
        <taxon>Nectriaceae</taxon>
        <taxon>Fusarium</taxon>
        <taxon>Fusarium fujikuroi species complex</taxon>
    </lineage>
</organism>
<evidence type="ECO:0000313" key="4">
    <source>
        <dbReference type="Proteomes" id="UP000760494"/>
    </source>
</evidence>
<evidence type="ECO:0000313" key="3">
    <source>
        <dbReference type="EMBL" id="VTT77015.1"/>
    </source>
</evidence>
<dbReference type="AlphaFoldDB" id="A0A9Q9UEG6"/>
<proteinExistence type="predicted"/>
<accession>A0A9Q9UEG6</accession>
<evidence type="ECO:0000256" key="1">
    <source>
        <dbReference type="SAM" id="MobiDB-lite"/>
    </source>
</evidence>
<keyword evidence="2" id="KW-0812">Transmembrane</keyword>
<sequence>MAPDDVSRPGQASGHLVPLSRDVELGPPDHQPVSRARNFHKLFQKHFLSLCGWILAFVSTVVSIAALVPAFRGLLLSDKQLKLAEWSALKDYLNQCWTRLGGLQSRLGKIAATSSRAAILE</sequence>
<feature type="transmembrane region" description="Helical" evidence="2">
    <location>
        <begin position="47"/>
        <end position="71"/>
    </location>
</feature>
<gene>
    <name evidence="3" type="ORF">C2S_2116</name>
</gene>